<evidence type="ECO:0000259" key="1">
    <source>
        <dbReference type="Pfam" id="PF12697"/>
    </source>
</evidence>
<accession>A0A1L0BLP8</accession>
<dbReference type="PANTHER" id="PTHR43194">
    <property type="entry name" value="HYDROLASE ALPHA/BETA FOLD FAMILY"/>
    <property type="match status" value="1"/>
</dbReference>
<gene>
    <name evidence="2" type="ORF">SAMEA4029010_CIC11G00000004917</name>
</gene>
<evidence type="ECO:0000313" key="2">
    <source>
        <dbReference type="EMBL" id="SGZ51098.1"/>
    </source>
</evidence>
<feature type="domain" description="AB hydrolase-1" evidence="1">
    <location>
        <begin position="51"/>
        <end position="318"/>
    </location>
</feature>
<dbReference type="InterPro" id="IPR000073">
    <property type="entry name" value="AB_hydrolase_1"/>
</dbReference>
<proteinExistence type="predicted"/>
<dbReference type="SUPFAM" id="SSF53474">
    <property type="entry name" value="alpha/beta-Hydrolases"/>
    <property type="match status" value="1"/>
</dbReference>
<dbReference type="OrthoDB" id="94039at2759"/>
<organism evidence="2 3">
    <name type="scientific">Sungouiella intermedia</name>
    <dbReference type="NCBI Taxonomy" id="45354"/>
    <lineage>
        <taxon>Eukaryota</taxon>
        <taxon>Fungi</taxon>
        <taxon>Dikarya</taxon>
        <taxon>Ascomycota</taxon>
        <taxon>Saccharomycotina</taxon>
        <taxon>Pichiomycetes</taxon>
        <taxon>Metschnikowiaceae</taxon>
        <taxon>Sungouiella</taxon>
    </lineage>
</organism>
<dbReference type="PANTHER" id="PTHR43194:SF2">
    <property type="entry name" value="PEROXISOMAL MEMBRANE PROTEIN LPX1"/>
    <property type="match status" value="1"/>
</dbReference>
<dbReference type="Gene3D" id="3.40.50.1820">
    <property type="entry name" value="alpha/beta hydrolase"/>
    <property type="match status" value="1"/>
</dbReference>
<name>A0A1L0BLP8_9ASCO</name>
<sequence>MSYTAEIKNTGAAFPRGAGSTVLPTDRLKVAYRRYKTSQPIPEGIAKVNFIFAHGTGMNKSVWSYHIDQLYKLTKDSDDWRVDSVVSVDSASHGDSSLLNEGKIGWSFDWRDGAKDLINVVKHEMDSTGDFIPSTTTRNVLVGHSMGGFMVSYAGFLEPSLFDSLISIEPVLYFDPMFREFFLLRVKKLGKILNDEFPSREVAQAFYSKSFYNVMDKRVLNDFANDELYEKNGKFYTKASTKAQLATYLSALYCITVGQEALKNIQIPFLHVVGTRAMWNPPDAVEYIRSAVPQQFISTAEIDGDHLAHGDKVDDTVDLIRKFVDDRVAFIKERAGEYPEVKYNNDRAAIFNNKWNEMLNGDTEKAVYFGTPRPNL</sequence>
<dbReference type="AlphaFoldDB" id="A0A1L0BLP8"/>
<reference evidence="2 3" key="1">
    <citation type="submission" date="2016-10" db="EMBL/GenBank/DDBJ databases">
        <authorList>
            <person name="de Groot N.N."/>
        </authorList>
    </citation>
    <scope>NUCLEOTIDE SEQUENCE [LARGE SCALE GENOMIC DNA]</scope>
    <source>
        <strain evidence="2 3">CBS 141442</strain>
    </source>
</reference>
<dbReference type="EMBL" id="LT635758">
    <property type="protein sequence ID" value="SGZ51098.1"/>
    <property type="molecule type" value="Genomic_DNA"/>
</dbReference>
<dbReference type="InterPro" id="IPR029058">
    <property type="entry name" value="AB_hydrolase_fold"/>
</dbReference>
<dbReference type="InterPro" id="IPR050228">
    <property type="entry name" value="Carboxylesterase_BioH"/>
</dbReference>
<keyword evidence="3" id="KW-1185">Reference proteome</keyword>
<evidence type="ECO:0000313" key="3">
    <source>
        <dbReference type="Proteomes" id="UP000182334"/>
    </source>
</evidence>
<protein>
    <submittedName>
        <fullName evidence="2">CIC11C00000004917</fullName>
    </submittedName>
</protein>
<dbReference type="Proteomes" id="UP000182334">
    <property type="component" value="Chromosome III"/>
</dbReference>
<dbReference type="STRING" id="45354.A0A1L0BLP8"/>
<dbReference type="Pfam" id="PF12697">
    <property type="entry name" value="Abhydrolase_6"/>
    <property type="match status" value="1"/>
</dbReference>